<dbReference type="Pfam" id="PF00646">
    <property type="entry name" value="F-box"/>
    <property type="match status" value="1"/>
</dbReference>
<feature type="non-terminal residue" evidence="3">
    <location>
        <position position="1"/>
    </location>
</feature>
<evidence type="ECO:0000256" key="1">
    <source>
        <dbReference type="SAM" id="MobiDB-lite"/>
    </source>
</evidence>
<name>A0A371H414_MUCPR</name>
<evidence type="ECO:0000259" key="2">
    <source>
        <dbReference type="SMART" id="SM00256"/>
    </source>
</evidence>
<evidence type="ECO:0000313" key="4">
    <source>
        <dbReference type="Proteomes" id="UP000257109"/>
    </source>
</evidence>
<dbReference type="OrthoDB" id="626202at2759"/>
<organism evidence="3 4">
    <name type="scientific">Mucuna pruriens</name>
    <name type="common">Velvet bean</name>
    <name type="synonym">Dolichos pruriens</name>
    <dbReference type="NCBI Taxonomy" id="157652"/>
    <lineage>
        <taxon>Eukaryota</taxon>
        <taxon>Viridiplantae</taxon>
        <taxon>Streptophyta</taxon>
        <taxon>Embryophyta</taxon>
        <taxon>Tracheophyta</taxon>
        <taxon>Spermatophyta</taxon>
        <taxon>Magnoliopsida</taxon>
        <taxon>eudicotyledons</taxon>
        <taxon>Gunneridae</taxon>
        <taxon>Pentapetalae</taxon>
        <taxon>rosids</taxon>
        <taxon>fabids</taxon>
        <taxon>Fabales</taxon>
        <taxon>Fabaceae</taxon>
        <taxon>Papilionoideae</taxon>
        <taxon>50 kb inversion clade</taxon>
        <taxon>NPAAA clade</taxon>
        <taxon>indigoferoid/millettioid clade</taxon>
        <taxon>Phaseoleae</taxon>
        <taxon>Mucuna</taxon>
    </lineage>
</organism>
<dbReference type="Gene3D" id="1.20.1280.50">
    <property type="match status" value="1"/>
</dbReference>
<dbReference type="PANTHER" id="PTHR35546">
    <property type="entry name" value="F-BOX PROTEIN INTERACTION DOMAIN PROTEIN-RELATED"/>
    <property type="match status" value="1"/>
</dbReference>
<dbReference type="Proteomes" id="UP000257109">
    <property type="component" value="Unassembled WGS sequence"/>
</dbReference>
<comment type="caution">
    <text evidence="3">The sequence shown here is derived from an EMBL/GenBank/DDBJ whole genome shotgun (WGS) entry which is preliminary data.</text>
</comment>
<keyword evidence="4" id="KW-1185">Reference proteome</keyword>
<dbReference type="STRING" id="157652.A0A371H414"/>
<dbReference type="SUPFAM" id="SSF81383">
    <property type="entry name" value="F-box domain"/>
    <property type="match status" value="1"/>
</dbReference>
<dbReference type="EMBL" id="QJKJ01003669">
    <property type="protein sequence ID" value="RDX97393.1"/>
    <property type="molecule type" value="Genomic_DNA"/>
</dbReference>
<dbReference type="InterPro" id="IPR017451">
    <property type="entry name" value="F-box-assoc_interact_dom"/>
</dbReference>
<dbReference type="InterPro" id="IPR055290">
    <property type="entry name" value="At3g26010-like"/>
</dbReference>
<dbReference type="InterPro" id="IPR056592">
    <property type="entry name" value="Beta-prop_At3g26010-like"/>
</dbReference>
<dbReference type="Pfam" id="PF24750">
    <property type="entry name" value="b-prop_At3g26010-like"/>
    <property type="match status" value="1"/>
</dbReference>
<sequence>MSKDFILRLVFYSDIQKMFEEINKMKKAERFLNSDVLVEILSRIPAKDLLHLKCVCKEWLHVISSRSFAKAHLGRTEVALTGFILQEKFIWCNEDIKTVSYIPAETTSLKVKQAVFGFLPEDVVVLASCKGLVCCRSCFPCEKPVIYVCNPSNREWVKLQWPWPVSHYDMNIRGMALALAFDIDPSIDAFKLVRIKQVEEEEGEEEEGEEEEEEEEEEEGELYFTFELYSSEKGSWRKSSETCQCYSKLVKKEGIYIGGVLHWLTDGDQVLTFDVEKELAWLVPVPVPGSEFIAVPEACIGESKGRLHYVVVSEQGVHVWCLEDYFEFKWEIVHFKSLEEIEGEWPQLFLNLKSHVLERVNGPWVNPLAFKDGLLLMKVCENLYLFDVKNNNMVQACSIQDLKSQCMFNPIVLPHSMSLIPLTPA</sequence>
<dbReference type="InterPro" id="IPR036047">
    <property type="entry name" value="F-box-like_dom_sf"/>
</dbReference>
<proteinExistence type="predicted"/>
<accession>A0A371H414</accession>
<evidence type="ECO:0000313" key="3">
    <source>
        <dbReference type="EMBL" id="RDX97393.1"/>
    </source>
</evidence>
<feature type="domain" description="F-box" evidence="2">
    <location>
        <begin position="32"/>
        <end position="72"/>
    </location>
</feature>
<dbReference type="CDD" id="cd22157">
    <property type="entry name" value="F-box_AtFBW1-like"/>
    <property type="match status" value="1"/>
</dbReference>
<dbReference type="NCBIfam" id="TIGR01640">
    <property type="entry name" value="F_box_assoc_1"/>
    <property type="match status" value="1"/>
</dbReference>
<dbReference type="SMART" id="SM00256">
    <property type="entry name" value="FBOX"/>
    <property type="match status" value="1"/>
</dbReference>
<dbReference type="PANTHER" id="PTHR35546:SF21">
    <property type="entry name" value="F-BOX DOMAIN-CONTAINING PROTEIN"/>
    <property type="match status" value="1"/>
</dbReference>
<feature type="region of interest" description="Disordered" evidence="1">
    <location>
        <begin position="199"/>
        <end position="220"/>
    </location>
</feature>
<reference evidence="3" key="1">
    <citation type="submission" date="2018-05" db="EMBL/GenBank/DDBJ databases">
        <title>Draft genome of Mucuna pruriens seed.</title>
        <authorList>
            <person name="Nnadi N.E."/>
            <person name="Vos R."/>
            <person name="Hasami M.H."/>
            <person name="Devisetty U.K."/>
            <person name="Aguiy J.C."/>
        </authorList>
    </citation>
    <scope>NUCLEOTIDE SEQUENCE [LARGE SCALE GENOMIC DNA]</scope>
    <source>
        <strain evidence="3">JCA_2017</strain>
    </source>
</reference>
<gene>
    <name evidence="3" type="ORF">CR513_19837</name>
</gene>
<dbReference type="AlphaFoldDB" id="A0A371H414"/>
<dbReference type="InterPro" id="IPR001810">
    <property type="entry name" value="F-box_dom"/>
</dbReference>
<protein>
    <submittedName>
        <fullName evidence="3">F-box protein</fullName>
    </submittedName>
</protein>